<organism evidence="2 3">
    <name type="scientific">Penicillium brasilianum</name>
    <dbReference type="NCBI Taxonomy" id="104259"/>
    <lineage>
        <taxon>Eukaryota</taxon>
        <taxon>Fungi</taxon>
        <taxon>Dikarya</taxon>
        <taxon>Ascomycota</taxon>
        <taxon>Pezizomycotina</taxon>
        <taxon>Eurotiomycetes</taxon>
        <taxon>Eurotiomycetidae</taxon>
        <taxon>Eurotiales</taxon>
        <taxon>Aspergillaceae</taxon>
        <taxon>Penicillium</taxon>
    </lineage>
</organism>
<evidence type="ECO:0000313" key="3">
    <source>
        <dbReference type="Proteomes" id="UP000190744"/>
    </source>
</evidence>
<name>A0A1S9R8V7_PENBI</name>
<dbReference type="Proteomes" id="UP000190744">
    <property type="component" value="Unassembled WGS sequence"/>
</dbReference>
<dbReference type="AlphaFoldDB" id="A0A1S9R8V7"/>
<reference evidence="3" key="1">
    <citation type="submission" date="2015-09" db="EMBL/GenBank/DDBJ databases">
        <authorList>
            <person name="Fill T.P."/>
            <person name="Baretta J.F."/>
            <person name="de Almeida L.G."/>
            <person name="Rocha M."/>
            <person name="de Souza D.H."/>
            <person name="Malavazi I."/>
            <person name="Cerdeira L.T."/>
            <person name="Hong H."/>
            <person name="Samborskyy M."/>
            <person name="de Vasconcelos A.T."/>
            <person name="Leadlay P."/>
            <person name="Rodrigues-Filho E."/>
        </authorList>
    </citation>
    <scope>NUCLEOTIDE SEQUENCE [LARGE SCALE GENOMIC DNA]</scope>
    <source>
        <strain evidence="3">LaBioMMi 136</strain>
    </source>
</reference>
<accession>A0A1S9R8V7</accession>
<proteinExistence type="predicted"/>
<protein>
    <submittedName>
        <fullName evidence="2">Uncharacterized protein</fullName>
    </submittedName>
</protein>
<gene>
    <name evidence="2" type="ORF">PEBR_40980</name>
</gene>
<evidence type="ECO:0000313" key="2">
    <source>
        <dbReference type="EMBL" id="OOQ81927.1"/>
    </source>
</evidence>
<sequence>MTDLLSSELEGITDHLLTLVRVGLRRPCVVLGFLASGIGADVTPYTAPLPVQGVGVAQQHAAAGLFRPVTHGQVRLIKFNIVDKFGQVVCAFDPRPGQPLRPLYPSVSEDLACQRNAMLPGRFFANTAEAEPEGRCQFFQLGPRINQDVRFNATFVVHEETPSGRAWRSLAAWENPIWGWLVCNFQDDSLQVFEDDGTLAGEILVGASPKGRWLHPQLGGSTHVTSSIRNHDLAALMERMAGSNAFLHQVWDMVVEANESIHHAPNALADFLPALIGRLLALVSRGWSLELATAPMRDQTDTGGPTDDLLGYAFELKLGDRRSMHDGLIAYIPEDVKLATEGPSFSFDRVYTRYGIDTKPRKARRAREDGDAPGSIPSSSQVVPAKMLPFKPYWIDPTEYRIDQPDQFMAAHERKLQVFAALVDPFQSVHVFSGILPTTTLTVPPAALQDALKQMGTLLRVGPLLIPGDLPAPPAASADSTVVSSAAVLPIDAPAEGSWSWIQPLKLEDSGSRQFSLTPASKLFAVPDGPQTVVEGYLKLDTVDVPDQ</sequence>
<feature type="compositionally biased region" description="Basic and acidic residues" evidence="1">
    <location>
        <begin position="360"/>
        <end position="370"/>
    </location>
</feature>
<dbReference type="EMBL" id="LJBN01000233">
    <property type="protein sequence ID" value="OOQ81927.1"/>
    <property type="molecule type" value="Genomic_DNA"/>
</dbReference>
<feature type="region of interest" description="Disordered" evidence="1">
    <location>
        <begin position="360"/>
        <end position="380"/>
    </location>
</feature>
<comment type="caution">
    <text evidence="2">The sequence shown here is derived from an EMBL/GenBank/DDBJ whole genome shotgun (WGS) entry which is preliminary data.</text>
</comment>
<evidence type="ECO:0000256" key="1">
    <source>
        <dbReference type="SAM" id="MobiDB-lite"/>
    </source>
</evidence>